<protein>
    <submittedName>
        <fullName evidence="2">Uncharacterized protein</fullName>
    </submittedName>
</protein>
<sequence>MHVLSVPLCILSLQIIDLGKITAQRILSMNDGIFKVMGIEPVPRTLIIQALSEEVSGLITEDYLILSSTAHRNGFLLK</sequence>
<organism evidence="2 3">
    <name type="scientific">Trichonephila clavata</name>
    <name type="common">Joro spider</name>
    <name type="synonym">Nephila clavata</name>
    <dbReference type="NCBI Taxonomy" id="2740835"/>
    <lineage>
        <taxon>Eukaryota</taxon>
        <taxon>Metazoa</taxon>
        <taxon>Ecdysozoa</taxon>
        <taxon>Arthropoda</taxon>
        <taxon>Chelicerata</taxon>
        <taxon>Arachnida</taxon>
        <taxon>Araneae</taxon>
        <taxon>Araneomorphae</taxon>
        <taxon>Entelegynae</taxon>
        <taxon>Araneoidea</taxon>
        <taxon>Nephilidae</taxon>
        <taxon>Trichonephila</taxon>
    </lineage>
</organism>
<reference evidence="2" key="1">
    <citation type="submission" date="2020-07" db="EMBL/GenBank/DDBJ databases">
        <title>Multicomponent nature underlies the extraordinary mechanical properties of spider dragline silk.</title>
        <authorList>
            <person name="Kono N."/>
            <person name="Nakamura H."/>
            <person name="Mori M."/>
            <person name="Yoshida Y."/>
            <person name="Ohtoshi R."/>
            <person name="Malay A.D."/>
            <person name="Moran D.A.P."/>
            <person name="Tomita M."/>
            <person name="Numata K."/>
            <person name="Arakawa K."/>
        </authorList>
    </citation>
    <scope>NUCLEOTIDE SEQUENCE</scope>
</reference>
<evidence type="ECO:0000313" key="3">
    <source>
        <dbReference type="Proteomes" id="UP000887116"/>
    </source>
</evidence>
<proteinExistence type="predicted"/>
<dbReference type="AlphaFoldDB" id="A0A8X6J4S8"/>
<name>A0A8X6J4S8_TRICU</name>
<feature type="chain" id="PRO_5036457063" evidence="1">
    <location>
        <begin position="24"/>
        <end position="78"/>
    </location>
</feature>
<evidence type="ECO:0000256" key="1">
    <source>
        <dbReference type="SAM" id="SignalP"/>
    </source>
</evidence>
<accession>A0A8X6J4S8</accession>
<dbReference type="Proteomes" id="UP000887116">
    <property type="component" value="Unassembled WGS sequence"/>
</dbReference>
<evidence type="ECO:0000313" key="2">
    <source>
        <dbReference type="EMBL" id="GFR20085.1"/>
    </source>
</evidence>
<keyword evidence="1" id="KW-0732">Signal</keyword>
<feature type="signal peptide" evidence="1">
    <location>
        <begin position="1"/>
        <end position="23"/>
    </location>
</feature>
<gene>
    <name evidence="2" type="ORF">TNCT_486191</name>
</gene>
<keyword evidence="3" id="KW-1185">Reference proteome</keyword>
<comment type="caution">
    <text evidence="2">The sequence shown here is derived from an EMBL/GenBank/DDBJ whole genome shotgun (WGS) entry which is preliminary data.</text>
</comment>
<dbReference type="EMBL" id="BMAO01008007">
    <property type="protein sequence ID" value="GFR20085.1"/>
    <property type="molecule type" value="Genomic_DNA"/>
</dbReference>